<comment type="catalytic activity">
    <reaction evidence="7">
        <text>adenosine + H2O + H(+) = inosine + NH4(+)</text>
        <dbReference type="Rhea" id="RHEA:24408"/>
        <dbReference type="ChEBI" id="CHEBI:15377"/>
        <dbReference type="ChEBI" id="CHEBI:15378"/>
        <dbReference type="ChEBI" id="CHEBI:16335"/>
        <dbReference type="ChEBI" id="CHEBI:17596"/>
        <dbReference type="ChEBI" id="CHEBI:28938"/>
        <dbReference type="EC" id="3.5.4.4"/>
    </reaction>
    <physiologicalReaction direction="left-to-right" evidence="7">
        <dbReference type="Rhea" id="RHEA:24409"/>
    </physiologicalReaction>
</comment>
<keyword evidence="3" id="KW-0808">Transferase</keyword>
<evidence type="ECO:0000313" key="11">
    <source>
        <dbReference type="Proteomes" id="UP000179014"/>
    </source>
</evidence>
<evidence type="ECO:0000256" key="3">
    <source>
        <dbReference type="ARBA" id="ARBA00022679"/>
    </source>
</evidence>
<keyword evidence="6" id="KW-0862">Zinc</keyword>
<evidence type="ECO:0000256" key="4">
    <source>
        <dbReference type="ARBA" id="ARBA00022723"/>
    </source>
</evidence>
<evidence type="ECO:0000256" key="5">
    <source>
        <dbReference type="ARBA" id="ARBA00022801"/>
    </source>
</evidence>
<evidence type="ECO:0000256" key="8">
    <source>
        <dbReference type="ARBA" id="ARBA00048968"/>
    </source>
</evidence>
<protein>
    <recommendedName>
        <fullName evidence="12">Laccase domain-containing protein</fullName>
    </recommendedName>
</protein>
<comment type="catalytic activity">
    <reaction evidence="1">
        <text>inosine + phosphate = alpha-D-ribose 1-phosphate + hypoxanthine</text>
        <dbReference type="Rhea" id="RHEA:27646"/>
        <dbReference type="ChEBI" id="CHEBI:17368"/>
        <dbReference type="ChEBI" id="CHEBI:17596"/>
        <dbReference type="ChEBI" id="CHEBI:43474"/>
        <dbReference type="ChEBI" id="CHEBI:57720"/>
        <dbReference type="EC" id="2.4.2.1"/>
    </reaction>
    <physiologicalReaction direction="left-to-right" evidence="1">
        <dbReference type="Rhea" id="RHEA:27647"/>
    </physiologicalReaction>
</comment>
<dbReference type="PANTHER" id="PTHR30616">
    <property type="entry name" value="UNCHARACTERIZED PROTEIN YFIH"/>
    <property type="match status" value="1"/>
</dbReference>
<dbReference type="InterPro" id="IPR038371">
    <property type="entry name" value="Cu_polyphenol_OxRdtase_sf"/>
</dbReference>
<keyword evidence="4" id="KW-0479">Metal-binding</keyword>
<dbReference type="Gene3D" id="3.60.140.10">
    <property type="entry name" value="CNF1/YfiH-like putative cysteine hydrolases"/>
    <property type="match status" value="1"/>
</dbReference>
<dbReference type="AlphaFoldDB" id="A0A1F6BUH3"/>
<dbReference type="SUPFAM" id="SSF64438">
    <property type="entry name" value="CNF1/YfiH-like putative cysteine hydrolases"/>
    <property type="match status" value="1"/>
</dbReference>
<dbReference type="InterPro" id="IPR003730">
    <property type="entry name" value="Cu_polyphenol_OxRdtase"/>
</dbReference>
<organism evidence="10 11">
    <name type="scientific">Candidatus Kaiserbacteria bacterium GWA2_50_9</name>
    <dbReference type="NCBI Taxonomy" id="1798474"/>
    <lineage>
        <taxon>Bacteria</taxon>
        <taxon>Candidatus Kaiseribacteriota</taxon>
    </lineage>
</organism>
<evidence type="ECO:0000313" key="10">
    <source>
        <dbReference type="EMBL" id="OGG40596.1"/>
    </source>
</evidence>
<dbReference type="GO" id="GO:0005507">
    <property type="term" value="F:copper ion binding"/>
    <property type="evidence" value="ECO:0007669"/>
    <property type="project" value="TreeGrafter"/>
</dbReference>
<evidence type="ECO:0000256" key="9">
    <source>
        <dbReference type="ARBA" id="ARBA00049893"/>
    </source>
</evidence>
<evidence type="ECO:0000256" key="1">
    <source>
        <dbReference type="ARBA" id="ARBA00000553"/>
    </source>
</evidence>
<evidence type="ECO:0000256" key="6">
    <source>
        <dbReference type="ARBA" id="ARBA00022833"/>
    </source>
</evidence>
<evidence type="ECO:0000256" key="2">
    <source>
        <dbReference type="ARBA" id="ARBA00007353"/>
    </source>
</evidence>
<accession>A0A1F6BUH3</accession>
<gene>
    <name evidence="10" type="ORF">A2118_01960</name>
</gene>
<dbReference type="STRING" id="1798474.A2118_01960"/>
<evidence type="ECO:0000256" key="7">
    <source>
        <dbReference type="ARBA" id="ARBA00047989"/>
    </source>
</evidence>
<dbReference type="CDD" id="cd16833">
    <property type="entry name" value="YfiH"/>
    <property type="match status" value="1"/>
</dbReference>
<dbReference type="EMBL" id="MFKN01000026">
    <property type="protein sequence ID" value="OGG40596.1"/>
    <property type="molecule type" value="Genomic_DNA"/>
</dbReference>
<evidence type="ECO:0008006" key="12">
    <source>
        <dbReference type="Google" id="ProtNLM"/>
    </source>
</evidence>
<comment type="similarity">
    <text evidence="2">Belongs to the purine nucleoside phosphorylase YfiH/LACC1 family.</text>
</comment>
<dbReference type="GO" id="GO:0016787">
    <property type="term" value="F:hydrolase activity"/>
    <property type="evidence" value="ECO:0007669"/>
    <property type="project" value="UniProtKB-KW"/>
</dbReference>
<comment type="catalytic activity">
    <reaction evidence="8">
        <text>adenosine + phosphate = alpha-D-ribose 1-phosphate + adenine</text>
        <dbReference type="Rhea" id="RHEA:27642"/>
        <dbReference type="ChEBI" id="CHEBI:16335"/>
        <dbReference type="ChEBI" id="CHEBI:16708"/>
        <dbReference type="ChEBI" id="CHEBI:43474"/>
        <dbReference type="ChEBI" id="CHEBI:57720"/>
        <dbReference type="EC" id="2.4.2.1"/>
    </reaction>
    <physiologicalReaction direction="left-to-right" evidence="8">
        <dbReference type="Rhea" id="RHEA:27643"/>
    </physiologicalReaction>
</comment>
<sequence>MNVEVFLPSEQIREGIVIPKLTHGSDIVTIVSGEEDIANCDALITRNRALSLGVRTADCSPICFSDGRMIGIAHIGWRGLCLGLIEKMLTHFDTATLDVYVGPFLHTFEIQKDFCYEQITQKFGGRFIEQKDEELIFNFKDAISSLLPLQTQYDTRDTATDLSLPSYRRDKTKERLTTVVSFSV</sequence>
<dbReference type="PANTHER" id="PTHR30616:SF2">
    <property type="entry name" value="PURINE NUCLEOSIDE PHOSPHORYLASE LACC1"/>
    <property type="match status" value="1"/>
</dbReference>
<dbReference type="Proteomes" id="UP000179014">
    <property type="component" value="Unassembled WGS sequence"/>
</dbReference>
<comment type="catalytic activity">
    <reaction evidence="9">
        <text>S-methyl-5'-thioadenosine + phosphate = 5-(methylsulfanyl)-alpha-D-ribose 1-phosphate + adenine</text>
        <dbReference type="Rhea" id="RHEA:11852"/>
        <dbReference type="ChEBI" id="CHEBI:16708"/>
        <dbReference type="ChEBI" id="CHEBI:17509"/>
        <dbReference type="ChEBI" id="CHEBI:43474"/>
        <dbReference type="ChEBI" id="CHEBI:58533"/>
        <dbReference type="EC" id="2.4.2.28"/>
    </reaction>
    <physiologicalReaction direction="left-to-right" evidence="9">
        <dbReference type="Rhea" id="RHEA:11853"/>
    </physiologicalReaction>
</comment>
<dbReference type="InterPro" id="IPR011324">
    <property type="entry name" value="Cytotoxic_necrot_fac-like_cat"/>
</dbReference>
<proteinExistence type="inferred from homology"/>
<name>A0A1F6BUH3_9BACT</name>
<dbReference type="Pfam" id="PF02578">
    <property type="entry name" value="Cu-oxidase_4"/>
    <property type="match status" value="1"/>
</dbReference>
<comment type="caution">
    <text evidence="10">The sequence shown here is derived from an EMBL/GenBank/DDBJ whole genome shotgun (WGS) entry which is preliminary data.</text>
</comment>
<dbReference type="GO" id="GO:0017061">
    <property type="term" value="F:S-methyl-5-thioadenosine phosphorylase activity"/>
    <property type="evidence" value="ECO:0007669"/>
    <property type="project" value="UniProtKB-EC"/>
</dbReference>
<reference evidence="10 11" key="1">
    <citation type="journal article" date="2016" name="Nat. Commun.">
        <title>Thousands of microbial genomes shed light on interconnected biogeochemical processes in an aquifer system.</title>
        <authorList>
            <person name="Anantharaman K."/>
            <person name="Brown C.T."/>
            <person name="Hug L.A."/>
            <person name="Sharon I."/>
            <person name="Castelle C.J."/>
            <person name="Probst A.J."/>
            <person name="Thomas B.C."/>
            <person name="Singh A."/>
            <person name="Wilkins M.J."/>
            <person name="Karaoz U."/>
            <person name="Brodie E.L."/>
            <person name="Williams K.H."/>
            <person name="Hubbard S.S."/>
            <person name="Banfield J.F."/>
        </authorList>
    </citation>
    <scope>NUCLEOTIDE SEQUENCE [LARGE SCALE GENOMIC DNA]</scope>
</reference>
<keyword evidence="5" id="KW-0378">Hydrolase</keyword>